<evidence type="ECO:0000313" key="2">
    <source>
        <dbReference type="EMBL" id="GAA0169100.1"/>
    </source>
</evidence>
<reference evidence="2 3" key="1">
    <citation type="submission" date="2024-01" db="EMBL/GenBank/DDBJ databases">
        <title>The complete chloroplast genome sequence of Lithospermum erythrorhizon: insights into the phylogenetic relationship among Boraginaceae species and the maternal lineages of purple gromwells.</title>
        <authorList>
            <person name="Okada T."/>
            <person name="Watanabe K."/>
        </authorList>
    </citation>
    <scope>NUCLEOTIDE SEQUENCE [LARGE SCALE GENOMIC DNA]</scope>
</reference>
<feature type="compositionally biased region" description="Basic and acidic residues" evidence="1">
    <location>
        <begin position="355"/>
        <end position="368"/>
    </location>
</feature>
<accession>A0AAV3R1W2</accession>
<sequence>MAKGTRRRIGSRRCKVTPYPLPSSHNSNDLHAKDCPKITAIKDWEDATCSVCMEYPHNAVLLLCSSHDKGCHPYMCGTSFRYSNCLDQYKKAHTKSTSPHNAQSNNDSADSSAVGAFSNWAADKCEVTELACPLCRGQVKGWTVVKPARDYLNSKNRCCMQDNCLFSGTYKELRKHVKADHPLARPREVDPLLEQKWSRLEHEREREDVISTITSSMPGAVVFGDYVIERNHVRFESDEEDGFDADAMDRIEGFDVGIDQIESNFMNVFLLLQAFDSARNNRDPRRHGRDRNRTLDESTIGFDDASTIGGFDNFELTDTDDDGRGNQGNTIVDRLQREGRVFLPRGGRRRRRREPHGSRRGVDRLIGE</sequence>
<evidence type="ECO:0008006" key="4">
    <source>
        <dbReference type="Google" id="ProtNLM"/>
    </source>
</evidence>
<dbReference type="Pfam" id="PF07800">
    <property type="entry name" value="DUF1644"/>
    <property type="match status" value="1"/>
</dbReference>
<dbReference type="EMBL" id="BAABME010006709">
    <property type="protein sequence ID" value="GAA0169100.1"/>
    <property type="molecule type" value="Genomic_DNA"/>
</dbReference>
<feature type="region of interest" description="Disordered" evidence="1">
    <location>
        <begin position="343"/>
        <end position="368"/>
    </location>
</feature>
<proteinExistence type="predicted"/>
<organism evidence="2 3">
    <name type="scientific">Lithospermum erythrorhizon</name>
    <name type="common">Purple gromwell</name>
    <name type="synonym">Lithospermum officinale var. erythrorhizon</name>
    <dbReference type="NCBI Taxonomy" id="34254"/>
    <lineage>
        <taxon>Eukaryota</taxon>
        <taxon>Viridiplantae</taxon>
        <taxon>Streptophyta</taxon>
        <taxon>Embryophyta</taxon>
        <taxon>Tracheophyta</taxon>
        <taxon>Spermatophyta</taxon>
        <taxon>Magnoliopsida</taxon>
        <taxon>eudicotyledons</taxon>
        <taxon>Gunneridae</taxon>
        <taxon>Pentapetalae</taxon>
        <taxon>asterids</taxon>
        <taxon>lamiids</taxon>
        <taxon>Boraginales</taxon>
        <taxon>Boraginaceae</taxon>
        <taxon>Boraginoideae</taxon>
        <taxon>Lithospermeae</taxon>
        <taxon>Lithospermum</taxon>
    </lineage>
</organism>
<protein>
    <recommendedName>
        <fullName evidence="4">C2H2-type domain-containing protein</fullName>
    </recommendedName>
</protein>
<name>A0AAV3R1W2_LITER</name>
<dbReference type="PANTHER" id="PTHR31197:SF12">
    <property type="entry name" value="OS02G0770600 PROTEIN"/>
    <property type="match status" value="1"/>
</dbReference>
<evidence type="ECO:0000256" key="1">
    <source>
        <dbReference type="SAM" id="MobiDB-lite"/>
    </source>
</evidence>
<gene>
    <name evidence="2" type="ORF">LIER_23654</name>
</gene>
<dbReference type="AlphaFoldDB" id="A0AAV3R1W2"/>
<dbReference type="PANTHER" id="PTHR31197">
    <property type="entry name" value="OS01G0612600 PROTEIN"/>
    <property type="match status" value="1"/>
</dbReference>
<dbReference type="InterPro" id="IPR012866">
    <property type="entry name" value="DUF1644"/>
</dbReference>
<keyword evidence="3" id="KW-1185">Reference proteome</keyword>
<comment type="caution">
    <text evidence="2">The sequence shown here is derived from an EMBL/GenBank/DDBJ whole genome shotgun (WGS) entry which is preliminary data.</text>
</comment>
<dbReference type="Proteomes" id="UP001454036">
    <property type="component" value="Unassembled WGS sequence"/>
</dbReference>
<evidence type="ECO:0000313" key="3">
    <source>
        <dbReference type="Proteomes" id="UP001454036"/>
    </source>
</evidence>